<dbReference type="EMBL" id="VSWD01000008">
    <property type="protein sequence ID" value="KAK3095055.1"/>
    <property type="molecule type" value="Genomic_DNA"/>
</dbReference>
<dbReference type="InterPro" id="IPR050877">
    <property type="entry name" value="EMX-VAX-Noto_Homeobox_TFs"/>
</dbReference>
<dbReference type="GO" id="GO:0000978">
    <property type="term" value="F:RNA polymerase II cis-regulatory region sequence-specific DNA binding"/>
    <property type="evidence" value="ECO:0007669"/>
    <property type="project" value="TreeGrafter"/>
</dbReference>
<dbReference type="InterPro" id="IPR009057">
    <property type="entry name" value="Homeodomain-like_sf"/>
</dbReference>
<evidence type="ECO:0000259" key="8">
    <source>
        <dbReference type="PROSITE" id="PS50071"/>
    </source>
</evidence>
<comment type="subcellular location">
    <subcellularLocation>
        <location evidence="1 5 6">Nucleus</location>
    </subcellularLocation>
</comment>
<dbReference type="SUPFAM" id="SSF46689">
    <property type="entry name" value="Homeodomain-like"/>
    <property type="match status" value="1"/>
</dbReference>
<dbReference type="PANTHER" id="PTHR24339">
    <property type="entry name" value="HOMEOBOX PROTEIN EMX-RELATED"/>
    <property type="match status" value="1"/>
</dbReference>
<evidence type="ECO:0000313" key="9">
    <source>
        <dbReference type="EMBL" id="KAK3095055.1"/>
    </source>
</evidence>
<dbReference type="Proteomes" id="UP001186944">
    <property type="component" value="Unassembled WGS sequence"/>
</dbReference>
<dbReference type="AlphaFoldDB" id="A0AA89BTC2"/>
<feature type="region of interest" description="Disordered" evidence="7">
    <location>
        <begin position="102"/>
        <end position="133"/>
    </location>
</feature>
<feature type="compositionally biased region" description="Acidic residues" evidence="7">
    <location>
        <begin position="123"/>
        <end position="133"/>
    </location>
</feature>
<evidence type="ECO:0000256" key="7">
    <source>
        <dbReference type="SAM" id="MobiDB-lite"/>
    </source>
</evidence>
<comment type="caution">
    <text evidence="9">The sequence shown here is derived from an EMBL/GenBank/DDBJ whole genome shotgun (WGS) entry which is preliminary data.</text>
</comment>
<dbReference type="GO" id="GO:0000981">
    <property type="term" value="F:DNA-binding transcription factor activity, RNA polymerase II-specific"/>
    <property type="evidence" value="ECO:0007669"/>
    <property type="project" value="InterPro"/>
</dbReference>
<evidence type="ECO:0000256" key="5">
    <source>
        <dbReference type="PROSITE-ProRule" id="PRU00108"/>
    </source>
</evidence>
<dbReference type="InterPro" id="IPR001356">
    <property type="entry name" value="HD"/>
</dbReference>
<protein>
    <recommendedName>
        <fullName evidence="8">Homeobox domain-containing protein</fullName>
    </recommendedName>
</protein>
<dbReference type="PRINTS" id="PR00031">
    <property type="entry name" value="HTHREPRESSR"/>
</dbReference>
<dbReference type="PRINTS" id="PR00024">
    <property type="entry name" value="HOMEOBOX"/>
</dbReference>
<dbReference type="FunFam" id="1.10.10.60:FF:000081">
    <property type="entry name" value="Empty spiracles homeobox 2"/>
    <property type="match status" value="1"/>
</dbReference>
<dbReference type="GO" id="GO:0007420">
    <property type="term" value="P:brain development"/>
    <property type="evidence" value="ECO:0007669"/>
    <property type="project" value="TreeGrafter"/>
</dbReference>
<proteinExistence type="predicted"/>
<dbReference type="Pfam" id="PF00046">
    <property type="entry name" value="Homeodomain"/>
    <property type="match status" value="1"/>
</dbReference>
<feature type="domain" description="Homeobox" evidence="8">
    <location>
        <begin position="22"/>
        <end position="82"/>
    </location>
</feature>
<dbReference type="InterPro" id="IPR017970">
    <property type="entry name" value="Homeobox_CS"/>
</dbReference>
<feature type="DNA-binding region" description="Homeobox" evidence="5">
    <location>
        <begin position="24"/>
        <end position="83"/>
    </location>
</feature>
<dbReference type="GO" id="GO:0030182">
    <property type="term" value="P:neuron differentiation"/>
    <property type="evidence" value="ECO:0007669"/>
    <property type="project" value="TreeGrafter"/>
</dbReference>
<organism evidence="9 10">
    <name type="scientific">Pinctada imbricata</name>
    <name type="common">Atlantic pearl-oyster</name>
    <name type="synonym">Pinctada martensii</name>
    <dbReference type="NCBI Taxonomy" id="66713"/>
    <lineage>
        <taxon>Eukaryota</taxon>
        <taxon>Metazoa</taxon>
        <taxon>Spiralia</taxon>
        <taxon>Lophotrochozoa</taxon>
        <taxon>Mollusca</taxon>
        <taxon>Bivalvia</taxon>
        <taxon>Autobranchia</taxon>
        <taxon>Pteriomorphia</taxon>
        <taxon>Pterioida</taxon>
        <taxon>Pterioidea</taxon>
        <taxon>Pteriidae</taxon>
        <taxon>Pinctada</taxon>
    </lineage>
</organism>
<evidence type="ECO:0000256" key="2">
    <source>
        <dbReference type="ARBA" id="ARBA00023125"/>
    </source>
</evidence>
<dbReference type="CDD" id="cd00086">
    <property type="entry name" value="homeodomain"/>
    <property type="match status" value="1"/>
</dbReference>
<evidence type="ECO:0000256" key="4">
    <source>
        <dbReference type="ARBA" id="ARBA00023242"/>
    </source>
</evidence>
<evidence type="ECO:0000313" key="10">
    <source>
        <dbReference type="Proteomes" id="UP001186944"/>
    </source>
</evidence>
<keyword evidence="3 5" id="KW-0371">Homeobox</keyword>
<evidence type="ECO:0000256" key="6">
    <source>
        <dbReference type="RuleBase" id="RU000682"/>
    </source>
</evidence>
<accession>A0AA89BTC2</accession>
<dbReference type="PROSITE" id="PS00027">
    <property type="entry name" value="HOMEOBOX_1"/>
    <property type="match status" value="1"/>
</dbReference>
<feature type="compositionally biased region" description="Basic and acidic residues" evidence="7">
    <location>
        <begin position="113"/>
        <end position="122"/>
    </location>
</feature>
<name>A0AA89BTC2_PINIB</name>
<reference evidence="9" key="1">
    <citation type="submission" date="2019-08" db="EMBL/GenBank/DDBJ databases">
        <title>The improved chromosome-level genome for the pearl oyster Pinctada fucata martensii using PacBio sequencing and Hi-C.</title>
        <authorList>
            <person name="Zheng Z."/>
        </authorList>
    </citation>
    <scope>NUCLEOTIDE SEQUENCE</scope>
    <source>
        <strain evidence="9">ZZ-2019</strain>
        <tissue evidence="9">Adductor muscle</tissue>
    </source>
</reference>
<evidence type="ECO:0000256" key="3">
    <source>
        <dbReference type="ARBA" id="ARBA00023155"/>
    </source>
</evidence>
<dbReference type="InterPro" id="IPR000047">
    <property type="entry name" value="HTH_motif"/>
</dbReference>
<keyword evidence="4 5" id="KW-0539">Nucleus</keyword>
<dbReference type="InterPro" id="IPR020479">
    <property type="entry name" value="HD_metazoa"/>
</dbReference>
<dbReference type="PROSITE" id="PS50071">
    <property type="entry name" value="HOMEOBOX_2"/>
    <property type="match status" value="1"/>
</dbReference>
<keyword evidence="2 5" id="KW-0238">DNA-binding</keyword>
<evidence type="ECO:0000256" key="1">
    <source>
        <dbReference type="ARBA" id="ARBA00004123"/>
    </source>
</evidence>
<dbReference type="PANTHER" id="PTHR24339:SF28">
    <property type="entry name" value="E5-RELATED"/>
    <property type="match status" value="1"/>
</dbReference>
<keyword evidence="10" id="KW-1185">Reference proteome</keyword>
<sequence>MLFLFFCIYIEAEAGLFLSHIRKPKRVRTAFSPAQLLQLEHAFENNHYVVGQERKELASALGLSETQVKVWFQNRRTKYKRVRAEEEMTRNLVVKLERRKAIEKKSRQQTSGHSKEDSKTVDYDAESSTDVEN</sequence>
<dbReference type="GO" id="GO:0005634">
    <property type="term" value="C:nucleus"/>
    <property type="evidence" value="ECO:0007669"/>
    <property type="project" value="UniProtKB-SubCell"/>
</dbReference>
<dbReference type="Gene3D" id="1.10.10.60">
    <property type="entry name" value="Homeodomain-like"/>
    <property type="match status" value="1"/>
</dbReference>
<dbReference type="SMART" id="SM00389">
    <property type="entry name" value="HOX"/>
    <property type="match status" value="1"/>
</dbReference>
<gene>
    <name evidence="9" type="ORF">FSP39_009720</name>
</gene>